<dbReference type="SUPFAM" id="SSF52047">
    <property type="entry name" value="RNI-like"/>
    <property type="match status" value="1"/>
</dbReference>
<dbReference type="Pfam" id="PF00328">
    <property type="entry name" value="His_Phos_2"/>
    <property type="match status" value="1"/>
</dbReference>
<evidence type="ECO:0000313" key="7">
    <source>
        <dbReference type="Proteomes" id="UP000707451"/>
    </source>
</evidence>
<organism evidence="6 7">
    <name type="scientific">Linnemannia hyalina</name>
    <dbReference type="NCBI Taxonomy" id="64524"/>
    <lineage>
        <taxon>Eukaryota</taxon>
        <taxon>Fungi</taxon>
        <taxon>Fungi incertae sedis</taxon>
        <taxon>Mucoromycota</taxon>
        <taxon>Mortierellomycotina</taxon>
        <taxon>Mortierellomycetes</taxon>
        <taxon>Mortierellales</taxon>
        <taxon>Mortierellaceae</taxon>
        <taxon>Linnemannia</taxon>
    </lineage>
</organism>
<dbReference type="CDD" id="cd07061">
    <property type="entry name" value="HP_HAP_like"/>
    <property type="match status" value="1"/>
</dbReference>
<proteinExistence type="inferred from homology"/>
<keyword evidence="5" id="KW-0732">Signal</keyword>
<evidence type="ECO:0000313" key="6">
    <source>
        <dbReference type="EMBL" id="KAG9068696.1"/>
    </source>
</evidence>
<comment type="caution">
    <text evidence="6">The sequence shown here is derived from an EMBL/GenBank/DDBJ whole genome shotgun (WGS) entry which is preliminary data.</text>
</comment>
<dbReference type="InterPro" id="IPR000560">
    <property type="entry name" value="His_Pase_clade-2"/>
</dbReference>
<protein>
    <submittedName>
        <fullName evidence="6">Acid phosphatase-like protein 2</fullName>
    </submittedName>
</protein>
<dbReference type="Proteomes" id="UP000707451">
    <property type="component" value="Unassembled WGS sequence"/>
</dbReference>
<feature type="compositionally biased region" description="Low complexity" evidence="4">
    <location>
        <begin position="522"/>
        <end position="532"/>
    </location>
</feature>
<dbReference type="AlphaFoldDB" id="A0A9P8BV16"/>
<keyword evidence="2" id="KW-0378">Hydrolase</keyword>
<dbReference type="InterPro" id="IPR029033">
    <property type="entry name" value="His_PPase_superfam"/>
</dbReference>
<feature type="coiled-coil region" evidence="3">
    <location>
        <begin position="255"/>
        <end position="282"/>
    </location>
</feature>
<dbReference type="SUPFAM" id="SSF53254">
    <property type="entry name" value="Phosphoglycerate mutase-like"/>
    <property type="match status" value="1"/>
</dbReference>
<dbReference type="OrthoDB" id="10257284at2759"/>
<evidence type="ECO:0000256" key="5">
    <source>
        <dbReference type="SAM" id="SignalP"/>
    </source>
</evidence>
<evidence type="ECO:0000256" key="1">
    <source>
        <dbReference type="ARBA" id="ARBA00005375"/>
    </source>
</evidence>
<comment type="similarity">
    <text evidence="1">Belongs to the histidine acid phosphatase family.</text>
</comment>
<sequence>MTGARLTTLMLCLIAGGLVLSASRFRSSSYQDLIAPDLIDLVNQEQTKLSLNPEGYNYCQAPPPTLETYPAPKVKGATLLHSQLFIRHGDRAPISALPLDLDLTWECSNSSAYSFTGPGLDSTEKSPYHYAHVVAHQVVTIPAGSPFASSLMWKGSCAPGQLTPVGALQHRKLGAALRQIYVDKLNFLPETYDPTAVHIRSTDVWRTKQSAENLMAGLYGVQGKSASSAPPVLQIHTLPTEVDYLTLNTGACPRISQLRAHIEKSSEVLKRLKDDNEDFSKQLTRILGAEKPWSGFMDTILPRICHNKPLQCRKDANVGSENNCITESIANRILDNVAIQTTEMYRDAQGVFDVLRLGMGPLSSDIKENLLAAKAHGKVRLSFYSGHDTTVLPLLGLFDAEDMRWPPYASHILVELWKTLHGEYFVRVLYNQVVLATKSNWCDLEWCPMDIFVAHLDRFISKDLMTECQRQLAWTCEQNLIDEITTMFGPHLVEIAMKQDTVRLSSDSSRGQHRSQGQIMDSSNSMSSPSTTSESACVATMLVSGLEPRAVNLSHANGVFSAVRLTWLQELRIVYRCCGALSSGVGVGGRMRKQACFLDAAVFSSSVSLWSRSGVGFQEKEEEENDEVAVVDLSYCETLEKLWIEDLDKDGRPHRLQSWKTSVKDLFTTTETGGDIDRQDNETRNLVPFARNQGLVLPGRLKSLSMVGLSASKFNFGWLQSTPRLETLNIHGMRMRIVSQQLPPPTTSPLWDIEGVFLPQLKHLSIHYAPARQFRFELLKHCPRLVFLDVRDLCPGIVREALVHPGGELGTASASRAGHGGGSKEESGGEESIFATKISTCRFEFLHPNHIHHLQGGEMVKLLEWYLPRLRHLHLDGVPAKLTIAITTGPPALRKQQRYHRQQPRSIERLEITPAAAAASESETTEDAITRVAELPWLERVLTREKVTAQEVLEYRLVPFRIDDVKGEQGDRMVERLGMETHALQYTIGAKTWQRSFP</sequence>
<reference evidence="6" key="1">
    <citation type="submission" date="2021-06" db="EMBL/GenBank/DDBJ databases">
        <title>Genome Sequence of Mortierella hyaline Strain SCG-10, a Cold-Adapted, Nitrate-Reducing Fungus Isolated from Soil in Minnesota, USA.</title>
        <authorList>
            <person name="Aldossari N."/>
        </authorList>
    </citation>
    <scope>NUCLEOTIDE SEQUENCE</scope>
    <source>
        <strain evidence="6">SCG-10</strain>
    </source>
</reference>
<dbReference type="Gene3D" id="3.40.50.1240">
    <property type="entry name" value="Phosphoglycerate mutase-like"/>
    <property type="match status" value="1"/>
</dbReference>
<feature type="region of interest" description="Disordered" evidence="4">
    <location>
        <begin position="506"/>
        <end position="532"/>
    </location>
</feature>
<feature type="compositionally biased region" description="Polar residues" evidence="4">
    <location>
        <begin position="506"/>
        <end position="521"/>
    </location>
</feature>
<accession>A0A9P8BV16</accession>
<keyword evidence="3" id="KW-0175">Coiled coil</keyword>
<dbReference type="PANTHER" id="PTHR11567:SF110">
    <property type="entry name" value="2-PHOSPHOXYLOSE PHOSPHATASE 1"/>
    <property type="match status" value="1"/>
</dbReference>
<dbReference type="GO" id="GO:0016791">
    <property type="term" value="F:phosphatase activity"/>
    <property type="evidence" value="ECO:0007669"/>
    <property type="project" value="TreeGrafter"/>
</dbReference>
<feature type="signal peptide" evidence="5">
    <location>
        <begin position="1"/>
        <end position="21"/>
    </location>
</feature>
<feature type="region of interest" description="Disordered" evidence="4">
    <location>
        <begin position="809"/>
        <end position="831"/>
    </location>
</feature>
<name>A0A9P8BV16_9FUNG</name>
<dbReference type="PANTHER" id="PTHR11567">
    <property type="entry name" value="ACID PHOSPHATASE-RELATED"/>
    <property type="match status" value="1"/>
</dbReference>
<evidence type="ECO:0000256" key="4">
    <source>
        <dbReference type="SAM" id="MobiDB-lite"/>
    </source>
</evidence>
<evidence type="ECO:0000256" key="2">
    <source>
        <dbReference type="ARBA" id="ARBA00022801"/>
    </source>
</evidence>
<keyword evidence="7" id="KW-1185">Reference proteome</keyword>
<evidence type="ECO:0000256" key="3">
    <source>
        <dbReference type="SAM" id="Coils"/>
    </source>
</evidence>
<gene>
    <name evidence="6" type="primary">ACPL2_3</name>
    <name evidence="6" type="ORF">KI688_010975</name>
</gene>
<dbReference type="EMBL" id="JAHRHY010000006">
    <property type="protein sequence ID" value="KAG9068696.1"/>
    <property type="molecule type" value="Genomic_DNA"/>
</dbReference>
<feature type="chain" id="PRO_5040492659" evidence="5">
    <location>
        <begin position="22"/>
        <end position="998"/>
    </location>
</feature>
<dbReference type="InterPro" id="IPR050645">
    <property type="entry name" value="Histidine_acid_phosphatase"/>
</dbReference>